<feature type="transmembrane region" description="Helical" evidence="5">
    <location>
        <begin position="220"/>
        <end position="239"/>
    </location>
</feature>
<feature type="domain" description="SLC26A/SulP transporter" evidence="6">
    <location>
        <begin position="30"/>
        <end position="404"/>
    </location>
</feature>
<accession>A0ABQ6BQ45</accession>
<dbReference type="PANTHER" id="PTHR11814">
    <property type="entry name" value="SULFATE TRANSPORTER"/>
    <property type="match status" value="1"/>
</dbReference>
<feature type="transmembrane region" description="Helical" evidence="5">
    <location>
        <begin position="310"/>
        <end position="330"/>
    </location>
</feature>
<evidence type="ECO:0000256" key="1">
    <source>
        <dbReference type="ARBA" id="ARBA00004141"/>
    </source>
</evidence>
<feature type="transmembrane region" description="Helical" evidence="5">
    <location>
        <begin position="59"/>
        <end position="81"/>
    </location>
</feature>
<dbReference type="EMBL" id="BSOZ01000013">
    <property type="protein sequence ID" value="GLS04140.1"/>
    <property type="molecule type" value="Genomic_DNA"/>
</dbReference>
<feature type="transmembrane region" description="Helical" evidence="5">
    <location>
        <begin position="268"/>
        <end position="290"/>
    </location>
</feature>
<evidence type="ECO:0000256" key="2">
    <source>
        <dbReference type="ARBA" id="ARBA00022692"/>
    </source>
</evidence>
<keyword evidence="2 5" id="KW-0812">Transmembrane</keyword>
<comment type="caution">
    <text evidence="7">The sequence shown here is derived from an EMBL/GenBank/DDBJ whole genome shotgun (WGS) entry which is preliminary data.</text>
</comment>
<dbReference type="InterPro" id="IPR001902">
    <property type="entry name" value="SLC26A/SulP_fam"/>
</dbReference>
<reference evidence="8" key="1">
    <citation type="journal article" date="2019" name="Int. J. Syst. Evol. Microbiol.">
        <title>The Global Catalogue of Microorganisms (GCM) 10K type strain sequencing project: providing services to taxonomists for standard genome sequencing and annotation.</title>
        <authorList>
            <consortium name="The Broad Institute Genomics Platform"/>
            <consortium name="The Broad Institute Genome Sequencing Center for Infectious Disease"/>
            <person name="Wu L."/>
            <person name="Ma J."/>
        </authorList>
    </citation>
    <scope>NUCLEOTIDE SEQUENCE [LARGE SCALE GENOMIC DNA]</scope>
    <source>
        <strain evidence="8">NBRC 104970</strain>
    </source>
</reference>
<proteinExistence type="predicted"/>
<evidence type="ECO:0000313" key="7">
    <source>
        <dbReference type="EMBL" id="GLS04140.1"/>
    </source>
</evidence>
<feature type="transmembrane region" description="Helical" evidence="5">
    <location>
        <begin position="32"/>
        <end position="52"/>
    </location>
</feature>
<feature type="transmembrane region" description="Helical" evidence="5">
    <location>
        <begin position="190"/>
        <end position="208"/>
    </location>
</feature>
<dbReference type="Proteomes" id="UP001156836">
    <property type="component" value="Unassembled WGS sequence"/>
</dbReference>
<sequence length="536" mass="55700">MKNTIEATLPTPPGEGWLAGLLGWRRHAAADFLASVVVFLVALPLCMGIAIASGVPPALGIITGIVGGLVVGVFAGSPLLVSGPAAGLAVLNWELVQRHGLIALGPVVAMAGLMQMAAGSFRLGQWFRAVSPAVIHGMLAGIGVSIVAAQLFIMLDLKPLGNGLTNLLGFPAALADAAAGLTEARPAGSAHLAALVGLATIALMLAWGRFAPASMRLVPAPLVAVIGGALLAMGLNLPIRYVDVPSNLLEGVQLTTAGALLGVFDGPLLMAAMAIAFIASAETLLSAVAVDKLHNGPRTRYSRELFAQGVGNALCGLLGALPMTGVIARSSANVQAGARSRGSTILHGTWLLLFVSLLPFVLRHVPIASLAAVLVVIGCKLINPRDIVKLAHFGKVELGIYLVTLATIVATDLLDGVMLGIGLAFAKLLYDLLHLEAALQLKAGGRQALLTLSGTATFVRLPKLAAVLDKVPHDVELHVNVRDLGYIDPACLELLEEWGERHRATGGSVVLEWETLVAKYRRRDRRTRQAFEPAGG</sequence>
<feature type="transmembrane region" description="Helical" evidence="5">
    <location>
        <begin position="133"/>
        <end position="155"/>
    </location>
</feature>
<evidence type="ECO:0000259" key="6">
    <source>
        <dbReference type="Pfam" id="PF00916"/>
    </source>
</evidence>
<keyword evidence="3 5" id="KW-1133">Transmembrane helix</keyword>
<evidence type="ECO:0000256" key="3">
    <source>
        <dbReference type="ARBA" id="ARBA00022989"/>
    </source>
</evidence>
<evidence type="ECO:0000313" key="8">
    <source>
        <dbReference type="Proteomes" id="UP001156836"/>
    </source>
</evidence>
<keyword evidence="4 5" id="KW-0472">Membrane</keyword>
<evidence type="ECO:0000256" key="4">
    <source>
        <dbReference type="ARBA" id="ARBA00023136"/>
    </source>
</evidence>
<comment type="subcellular location">
    <subcellularLocation>
        <location evidence="1">Membrane</location>
        <topology evidence="1">Multi-pass membrane protein</topology>
    </subcellularLocation>
</comment>
<name>A0ABQ6BQ45_9NEIS</name>
<dbReference type="InterPro" id="IPR011547">
    <property type="entry name" value="SLC26A/SulP_dom"/>
</dbReference>
<evidence type="ECO:0000256" key="5">
    <source>
        <dbReference type="SAM" id="Phobius"/>
    </source>
</evidence>
<feature type="transmembrane region" description="Helical" evidence="5">
    <location>
        <begin position="101"/>
        <end position="121"/>
    </location>
</feature>
<dbReference type="RefSeq" id="WP_018747521.1">
    <property type="nucleotide sequence ID" value="NZ_BSOZ01000013.1"/>
</dbReference>
<keyword evidence="8" id="KW-1185">Reference proteome</keyword>
<gene>
    <name evidence="7" type="primary">ychM</name>
    <name evidence="7" type="ORF">GCM10007860_12860</name>
</gene>
<feature type="transmembrane region" description="Helical" evidence="5">
    <location>
        <begin position="398"/>
        <end position="425"/>
    </location>
</feature>
<protein>
    <submittedName>
        <fullName evidence="7">Sulfate transporter</fullName>
    </submittedName>
</protein>
<organism evidence="7 8">
    <name type="scientific">Chitiniphilus shinanonensis</name>
    <dbReference type="NCBI Taxonomy" id="553088"/>
    <lineage>
        <taxon>Bacteria</taxon>
        <taxon>Pseudomonadati</taxon>
        <taxon>Pseudomonadota</taxon>
        <taxon>Betaproteobacteria</taxon>
        <taxon>Neisseriales</taxon>
        <taxon>Chitinibacteraceae</taxon>
        <taxon>Chitiniphilus</taxon>
    </lineage>
</organism>
<dbReference type="Pfam" id="PF00916">
    <property type="entry name" value="Sulfate_transp"/>
    <property type="match status" value="1"/>
</dbReference>
<feature type="transmembrane region" description="Helical" evidence="5">
    <location>
        <begin position="350"/>
        <end position="377"/>
    </location>
</feature>